<dbReference type="EMBL" id="CAJOBE010026871">
    <property type="protein sequence ID" value="CAF4274796.1"/>
    <property type="molecule type" value="Genomic_DNA"/>
</dbReference>
<gene>
    <name evidence="2" type="ORF">FNK824_LOCUS39649</name>
</gene>
<dbReference type="Proteomes" id="UP000663874">
    <property type="component" value="Unassembled WGS sequence"/>
</dbReference>
<feature type="compositionally biased region" description="Basic and acidic residues" evidence="1">
    <location>
        <begin position="1"/>
        <end position="14"/>
    </location>
</feature>
<feature type="non-terminal residue" evidence="2">
    <location>
        <position position="1"/>
    </location>
</feature>
<feature type="compositionally biased region" description="Polar residues" evidence="1">
    <location>
        <begin position="15"/>
        <end position="34"/>
    </location>
</feature>
<name>A0A820G9J6_9BILA</name>
<accession>A0A820G9J6</accession>
<dbReference type="AlphaFoldDB" id="A0A820G9J6"/>
<comment type="caution">
    <text evidence="2">The sequence shown here is derived from an EMBL/GenBank/DDBJ whole genome shotgun (WGS) entry which is preliminary data.</text>
</comment>
<evidence type="ECO:0000313" key="2">
    <source>
        <dbReference type="EMBL" id="CAF4274796.1"/>
    </source>
</evidence>
<protein>
    <submittedName>
        <fullName evidence="2">Uncharacterized protein</fullName>
    </submittedName>
</protein>
<evidence type="ECO:0000256" key="1">
    <source>
        <dbReference type="SAM" id="MobiDB-lite"/>
    </source>
</evidence>
<feature type="region of interest" description="Disordered" evidence="1">
    <location>
        <begin position="1"/>
        <end position="34"/>
    </location>
</feature>
<organism evidence="2 3">
    <name type="scientific">Rotaria sordida</name>
    <dbReference type="NCBI Taxonomy" id="392033"/>
    <lineage>
        <taxon>Eukaryota</taxon>
        <taxon>Metazoa</taxon>
        <taxon>Spiralia</taxon>
        <taxon>Gnathifera</taxon>
        <taxon>Rotifera</taxon>
        <taxon>Eurotatoria</taxon>
        <taxon>Bdelloidea</taxon>
        <taxon>Philodinida</taxon>
        <taxon>Philodinidae</taxon>
        <taxon>Rotaria</taxon>
    </lineage>
</organism>
<reference evidence="2" key="1">
    <citation type="submission" date="2021-02" db="EMBL/GenBank/DDBJ databases">
        <authorList>
            <person name="Nowell W R."/>
        </authorList>
    </citation>
    <scope>NUCLEOTIDE SEQUENCE</scope>
</reference>
<proteinExistence type="predicted"/>
<evidence type="ECO:0000313" key="3">
    <source>
        <dbReference type="Proteomes" id="UP000663874"/>
    </source>
</evidence>
<sequence>IDRELSARIEREENQPSGVITASPSSIPFTDNTG</sequence>